<feature type="compositionally biased region" description="Low complexity" evidence="2">
    <location>
        <begin position="1837"/>
        <end position="1850"/>
    </location>
</feature>
<feature type="region of interest" description="Disordered" evidence="2">
    <location>
        <begin position="1413"/>
        <end position="1868"/>
    </location>
</feature>
<feature type="compositionally biased region" description="Low complexity" evidence="2">
    <location>
        <begin position="1477"/>
        <end position="1488"/>
    </location>
</feature>
<comment type="similarity">
    <text evidence="1">Belongs to the RRN3 family.</text>
</comment>
<feature type="compositionally biased region" description="Basic and acidic residues" evidence="2">
    <location>
        <begin position="145"/>
        <end position="175"/>
    </location>
</feature>
<dbReference type="Pfam" id="PF05327">
    <property type="entry name" value="RRN3"/>
    <property type="match status" value="1"/>
</dbReference>
<feature type="compositionally biased region" description="Acidic residues" evidence="2">
    <location>
        <begin position="1151"/>
        <end position="1163"/>
    </location>
</feature>
<feature type="compositionally biased region" description="Acidic residues" evidence="2">
    <location>
        <begin position="480"/>
        <end position="497"/>
    </location>
</feature>
<feature type="compositionally biased region" description="Acidic residues" evidence="2">
    <location>
        <begin position="980"/>
        <end position="1003"/>
    </location>
</feature>
<feature type="compositionally biased region" description="Basic and acidic residues" evidence="2">
    <location>
        <begin position="1272"/>
        <end position="1293"/>
    </location>
</feature>
<feature type="compositionally biased region" description="Basic and acidic residues" evidence="2">
    <location>
        <begin position="793"/>
        <end position="802"/>
    </location>
</feature>
<feature type="region of interest" description="Disordered" evidence="2">
    <location>
        <begin position="792"/>
        <end position="883"/>
    </location>
</feature>
<accession>A0A0G4GYT9</accession>
<feature type="compositionally biased region" description="Basic residues" evidence="2">
    <location>
        <begin position="656"/>
        <end position="667"/>
    </location>
</feature>
<dbReference type="GO" id="GO:0001181">
    <property type="term" value="F:RNA polymerase I general transcription initiation factor activity"/>
    <property type="evidence" value="ECO:0007669"/>
    <property type="project" value="InterPro"/>
</dbReference>
<dbReference type="GO" id="GO:0006361">
    <property type="term" value="P:transcription initiation at RNA polymerase I promoter"/>
    <property type="evidence" value="ECO:0007669"/>
    <property type="project" value="InterPro"/>
</dbReference>
<dbReference type="VEuPathDB" id="CryptoDB:Cvel_23963"/>
<feature type="compositionally biased region" description="Polar residues" evidence="2">
    <location>
        <begin position="1582"/>
        <end position="1604"/>
    </location>
</feature>
<feature type="compositionally biased region" description="Polar residues" evidence="2">
    <location>
        <begin position="1734"/>
        <end position="1749"/>
    </location>
</feature>
<proteinExistence type="inferred from homology"/>
<feature type="compositionally biased region" description="Basic and acidic residues" evidence="2">
    <location>
        <begin position="1466"/>
        <end position="1475"/>
    </location>
</feature>
<dbReference type="InterPro" id="IPR007991">
    <property type="entry name" value="RNA_pol_I_trans_ini_fac_RRN3"/>
</dbReference>
<feature type="compositionally biased region" description="Basic and acidic residues" evidence="2">
    <location>
        <begin position="1653"/>
        <end position="1664"/>
    </location>
</feature>
<reference evidence="3" key="1">
    <citation type="submission" date="2014-11" db="EMBL/GenBank/DDBJ databases">
        <authorList>
            <person name="Otto D Thomas"/>
            <person name="Naeem Raeece"/>
        </authorList>
    </citation>
    <scope>NUCLEOTIDE SEQUENCE</scope>
</reference>
<feature type="region of interest" description="Disordered" evidence="2">
    <location>
        <begin position="145"/>
        <end position="187"/>
    </location>
</feature>
<evidence type="ECO:0000256" key="1">
    <source>
        <dbReference type="ARBA" id="ARBA00010098"/>
    </source>
</evidence>
<feature type="compositionally biased region" description="Basic and acidic residues" evidence="2">
    <location>
        <begin position="1678"/>
        <end position="1689"/>
    </location>
</feature>
<name>A0A0G4GYT9_9ALVE</name>
<gene>
    <name evidence="3" type="ORF">Cvel_23963</name>
</gene>
<feature type="compositionally biased region" description="Basic and acidic residues" evidence="2">
    <location>
        <begin position="1511"/>
        <end position="1551"/>
    </location>
</feature>
<feature type="compositionally biased region" description="Basic and acidic residues" evidence="2">
    <location>
        <begin position="498"/>
        <end position="515"/>
    </location>
</feature>
<feature type="region of interest" description="Disordered" evidence="2">
    <location>
        <begin position="644"/>
        <end position="670"/>
    </location>
</feature>
<dbReference type="PANTHER" id="PTHR12790">
    <property type="entry name" value="TRANSCRIPTION INITIATION FACTOR IA RRN3"/>
    <property type="match status" value="1"/>
</dbReference>
<evidence type="ECO:0000313" key="3">
    <source>
        <dbReference type="EMBL" id="CEM36365.1"/>
    </source>
</evidence>
<feature type="region of interest" description="Disordered" evidence="2">
    <location>
        <begin position="466"/>
        <end position="526"/>
    </location>
</feature>
<feature type="compositionally biased region" description="Low complexity" evidence="2">
    <location>
        <begin position="468"/>
        <end position="479"/>
    </location>
</feature>
<organism evidence="3">
    <name type="scientific">Chromera velia CCMP2878</name>
    <dbReference type="NCBI Taxonomy" id="1169474"/>
    <lineage>
        <taxon>Eukaryota</taxon>
        <taxon>Sar</taxon>
        <taxon>Alveolata</taxon>
        <taxon>Colpodellida</taxon>
        <taxon>Chromeraceae</taxon>
        <taxon>Chromera</taxon>
    </lineage>
</organism>
<feature type="region of interest" description="Disordered" evidence="2">
    <location>
        <begin position="952"/>
        <end position="1392"/>
    </location>
</feature>
<feature type="compositionally biased region" description="Basic and acidic residues" evidence="2">
    <location>
        <begin position="1778"/>
        <end position="1798"/>
    </location>
</feature>
<feature type="compositionally biased region" description="Acidic residues" evidence="2">
    <location>
        <begin position="842"/>
        <end position="874"/>
    </location>
</feature>
<feature type="compositionally biased region" description="Low complexity" evidence="2">
    <location>
        <begin position="803"/>
        <end position="813"/>
    </location>
</feature>
<dbReference type="GO" id="GO:0005634">
    <property type="term" value="C:nucleus"/>
    <property type="evidence" value="ECO:0007669"/>
    <property type="project" value="TreeGrafter"/>
</dbReference>
<feature type="compositionally biased region" description="Acidic residues" evidence="2">
    <location>
        <begin position="1072"/>
        <end position="1090"/>
    </location>
</feature>
<sequence>MIRQFDFLAAARDLPIFEDFIEIVANFACAGGGDGLEEVISILLKRIKSFGRDGYEQLQKLNPPLQLEGKIYKSFDEIHNTVKAIVGDTPTNGILGRSDAALLNFLVQHHPQATTKTRDLLGFTVAPHPKGSLVHPRCFHALQQTEKEREKREEEAKRIREENPPAEEGGKKEGDPEGDEDPYVLPPYEMDSHYPPWHEPFSYTRCLEGLRQRLCAEAAEKNPDTIKVRASKYGKGELYEVVPLPPDWLRIGAGSEGLAELARHKLHSLLKVLADKLPLQVSKAVENGLQMAYNRPSAFAPLQDQESWVISLLDIASRSARLFHPLLRIVLERIVELDLSIRHGDPQLPSVKDVEKWREGKLMTLESDIRRGTLNAESAVSFLDSDLGELLLRFLQSRTEEDIDKRALACDHLLHIVFQFLESLLSSTEMREGTEKLVPGGGFDDLEEMEVPAAWKFAHNEIFDTGDKYSSSSSSGSSSDSEDGEEEDSQGEEEDEGEGKRGKGGREGTGRKADRENEEGGEDQGKKRRYDFRGIGQLISKREIVAEIFKFFEESVLATKGLRYVQFIYYYICSFHATYAEAFSLRLIKCMEREGVSVETQRHAACYLSSFASRAGFLPYDFVRLAIRRLLMAMERQLNKWKKESENEDTSAGGAKSKRKGKGKGRARTFVPIPGDTSDPRLLLFYTYAECAAYILIYRGEWLARDTARKGLDEFKDTSYGLNQLFSPTLNKYLPMRYMKMTIRKHLARLLKKVGGFETLVPSFEKEDLQDSQRLTKKARDDLAVRQTALRVVSEEAEKDRGSSAVSSASAQSEGDGTPSSRLGNLSEEGGEEGKDGMLESLGEEEEKEEEAGADGEEAEEGEGEGGAGEEEPEGEQKKKEAMKFGTALVTFAGQLAEAEKDRVGLDGKGDPWDPLKNQFPLAAELLMVSSSYIEPTYRDWHLVLRGPGKDEMIFSPGAASVGFPEEAEGGDSLPHLELDQEEEEEEDEDEDEGETSEVEDEGGGGATGMLLDRVDRRRGKRRREREGGESGSSDTGSSGEESAELGSGGSSDEEAETGGTGSDNRKSGAGGDEEEESDEEDSDDDEDDKESGGAKGSPATGTEATPDQGPVREVSNTPLFPVDRAPRSALKASQREKMGRSIKKGKGRSDEEEDEEEEEDETPPGIVKTTRKGGGQKNVGRHWASRRGVGMEGSEGGKYEEEEDEDVGRRSPFLRSAAAASGSGGRRQFSSRGSRLLAAAETGKGKWQGQESTRARMGRLTVQTGVSASRLPRESPRGRGEGHALGERKESLRSGASSASVDGFLSVRTKRETVGDSMEGGRDMQIRLRSRRGDTSPLSPALGKVPDEDEEGDVSELTPLGAAQAGAVSERRQGSPSDAADGSSWFADKEKFPSRPAFRTLASRLLSVAACGKSEPSGGVGVGGWGEKKAASNGLTGGLMVTQRSPEIPPVPDAVFSKSGSGSGRKREREREISDVSLGKSQSVVSKGSKKGKKGNIGGSGSKETAPKASKKDLAVEEMSEVKGNEDTVDKDGSIRAKTNEGVEGGRKSADAPGSSASETERKNTTTAKSKGGPLLHLIGQLNQSGILASSPLPTSSRVSPSFPQEGGRSDSQGLQSGEGPLQVPPRARDTEPSSSSSSSSAGRGGALHGSDVLRREEKERPPRSSKTNSETPSAKVPDDVSAERPHETVANGASHQSRRSSDTNRKGPPVDLMGRGGERGKRKRSADLGSAVGNSPEQKDPSNSSLHNPAASGRAERRGSEEAPPRKREKGLSTAKEGDGKGKRGKASEAPERRGVLLESSPSSSSSVALFHPAPPHTQQTLPEGNGRLTAPTPAAASASSSVAAAAAGRDAGPHVNSEEGEEEEGMIKFEGETIPWSPPHFAERGVPLSLLLKALGGPAPMPIAPSPSFHEPELVSRRSEMALECIHWLESRGDTLGFRRRVREFYRWELLHSLGEGLSAEFELQEAVAARSERANVQLRSGTLDREEDSDAD</sequence>
<feature type="compositionally biased region" description="Low complexity" evidence="2">
    <location>
        <begin position="1216"/>
        <end position="1236"/>
    </location>
</feature>
<dbReference type="GO" id="GO:0001042">
    <property type="term" value="F:RNA polymerase I core binding"/>
    <property type="evidence" value="ECO:0007669"/>
    <property type="project" value="TreeGrafter"/>
</dbReference>
<dbReference type="PANTHER" id="PTHR12790:SF0">
    <property type="entry name" value="RNA POLYMERASE I-SPECIFIC TRANSCRIPTION INITIATION FACTOR RRN3-RELATED"/>
    <property type="match status" value="1"/>
</dbReference>
<feature type="compositionally biased region" description="Low complexity" evidence="2">
    <location>
        <begin position="1032"/>
        <end position="1041"/>
    </location>
</feature>
<dbReference type="EMBL" id="CDMZ01001696">
    <property type="protein sequence ID" value="CEM36365.1"/>
    <property type="molecule type" value="Genomic_DNA"/>
</dbReference>
<feature type="compositionally biased region" description="Basic and acidic residues" evidence="2">
    <location>
        <begin position="1310"/>
        <end position="1335"/>
    </location>
</feature>
<feature type="compositionally biased region" description="Basic and acidic residues" evidence="2">
    <location>
        <begin position="1756"/>
        <end position="1768"/>
    </location>
</feature>
<protein>
    <submittedName>
        <fullName evidence="3">Uncharacterized protein</fullName>
    </submittedName>
</protein>
<evidence type="ECO:0000256" key="2">
    <source>
        <dbReference type="SAM" id="MobiDB-lite"/>
    </source>
</evidence>